<dbReference type="SMART" id="SM00382">
    <property type="entry name" value="AAA"/>
    <property type="match status" value="1"/>
</dbReference>
<dbReference type="PIRSF" id="PIRSF002849">
    <property type="entry name" value="AAA_ATPase_chaperone_MoxR_prd"/>
    <property type="match status" value="1"/>
</dbReference>
<gene>
    <name evidence="2" type="ORF">HOV93_25070</name>
</gene>
<dbReference type="Pfam" id="PF17863">
    <property type="entry name" value="AAA_lid_2"/>
    <property type="match status" value="1"/>
</dbReference>
<dbReference type="InterPro" id="IPR003593">
    <property type="entry name" value="AAA+_ATPase"/>
</dbReference>
<sequence>MKTAPETELQVLDHEGKCEFQPMIDGIRKALNQTLKGKSDVVEKVIACVLARGHILLEDLPGLGKTTLAKAVSTSIGGDFARVQCTPDLMPSDVTGFNMFNQKSREFEFVPGPVFSDVLLADEINRATPRTQSSLFEAMAERQVTIDKHSHRLADSFFVIATQNPIDSHGAYPLPEAQLDRFAMRLSIGYPGKQNEIEMLASSIGHSDRDRTAIEPVLTTRQLQQLQNHVSQVHIETNLLRYMVELAEFTRQRSEVTLGVSPRGLLTLQRVAQAWAHLNGRDFVTPDDIQEMAYPVLNVRLSGEFDDARELINEMLSTVPVPVTRD</sequence>
<dbReference type="Proteomes" id="UP000551616">
    <property type="component" value="Unassembled WGS sequence"/>
</dbReference>
<evidence type="ECO:0000313" key="3">
    <source>
        <dbReference type="Proteomes" id="UP000551616"/>
    </source>
</evidence>
<dbReference type="PANTHER" id="PTHR42759">
    <property type="entry name" value="MOXR FAMILY PROTEIN"/>
    <property type="match status" value="1"/>
</dbReference>
<dbReference type="GO" id="GO:0005524">
    <property type="term" value="F:ATP binding"/>
    <property type="evidence" value="ECO:0007669"/>
    <property type="project" value="InterPro"/>
</dbReference>
<dbReference type="EMBL" id="JABRWO010000006">
    <property type="protein sequence ID" value="MBA2115333.1"/>
    <property type="molecule type" value="Genomic_DNA"/>
</dbReference>
<evidence type="ECO:0000259" key="1">
    <source>
        <dbReference type="SMART" id="SM00382"/>
    </source>
</evidence>
<dbReference type="InterPro" id="IPR041628">
    <property type="entry name" value="ChlI/MoxR_AAA_lid"/>
</dbReference>
<dbReference type="SUPFAM" id="SSF52540">
    <property type="entry name" value="P-loop containing nucleoside triphosphate hydrolases"/>
    <property type="match status" value="1"/>
</dbReference>
<feature type="domain" description="AAA+ ATPase" evidence="1">
    <location>
        <begin position="51"/>
        <end position="192"/>
    </location>
</feature>
<organism evidence="2 3">
    <name type="scientific">Bremerella alba</name>
    <dbReference type="NCBI Taxonomy" id="980252"/>
    <lineage>
        <taxon>Bacteria</taxon>
        <taxon>Pseudomonadati</taxon>
        <taxon>Planctomycetota</taxon>
        <taxon>Planctomycetia</taxon>
        <taxon>Pirellulales</taxon>
        <taxon>Pirellulaceae</taxon>
        <taxon>Bremerella</taxon>
    </lineage>
</organism>
<dbReference type="Pfam" id="PF07726">
    <property type="entry name" value="AAA_3"/>
    <property type="match status" value="1"/>
</dbReference>
<protein>
    <recommendedName>
        <fullName evidence="1">AAA+ ATPase domain-containing protein</fullName>
    </recommendedName>
</protein>
<keyword evidence="3" id="KW-1185">Reference proteome</keyword>
<proteinExistence type="predicted"/>
<dbReference type="Gene3D" id="3.40.50.300">
    <property type="entry name" value="P-loop containing nucleotide triphosphate hydrolases"/>
    <property type="match status" value="1"/>
</dbReference>
<dbReference type="Gene3D" id="1.10.8.80">
    <property type="entry name" value="Magnesium chelatase subunit I, C-Terminal domain"/>
    <property type="match status" value="1"/>
</dbReference>
<name>A0A7V8V5L3_9BACT</name>
<dbReference type="InterPro" id="IPR011703">
    <property type="entry name" value="ATPase_AAA-3"/>
</dbReference>
<dbReference type="CDD" id="cd00009">
    <property type="entry name" value="AAA"/>
    <property type="match status" value="1"/>
</dbReference>
<accession>A0A7V8V5L3</accession>
<dbReference type="InterPro" id="IPR027417">
    <property type="entry name" value="P-loop_NTPase"/>
</dbReference>
<dbReference type="AlphaFoldDB" id="A0A7V8V5L3"/>
<dbReference type="InterPro" id="IPR050764">
    <property type="entry name" value="CbbQ/NirQ/NorQ/GpvN"/>
</dbReference>
<dbReference type="GO" id="GO:0016887">
    <property type="term" value="F:ATP hydrolysis activity"/>
    <property type="evidence" value="ECO:0007669"/>
    <property type="project" value="InterPro"/>
</dbReference>
<reference evidence="2 3" key="1">
    <citation type="submission" date="2020-05" db="EMBL/GenBank/DDBJ databases">
        <title>Bremerella alba sp. nov., a novel planctomycete isolated from the surface of the macroalga Fucus spiralis.</title>
        <authorList>
            <person name="Godinho O."/>
            <person name="Botelho R."/>
            <person name="Albuquerque L."/>
            <person name="Wiegand S."/>
            <person name="Da Costa M.S."/>
            <person name="Lobo-Da-Cunha A."/>
            <person name="Jogler C."/>
            <person name="Lage O.M."/>
        </authorList>
    </citation>
    <scope>NUCLEOTIDE SEQUENCE [LARGE SCALE GENOMIC DNA]</scope>
    <source>
        <strain evidence="2 3">FF15</strain>
    </source>
</reference>
<dbReference type="PANTHER" id="PTHR42759:SF5">
    <property type="entry name" value="METHANOL DEHYDROGENASE REGULATOR"/>
    <property type="match status" value="1"/>
</dbReference>
<comment type="caution">
    <text evidence="2">The sequence shown here is derived from an EMBL/GenBank/DDBJ whole genome shotgun (WGS) entry which is preliminary data.</text>
</comment>
<evidence type="ECO:0000313" key="2">
    <source>
        <dbReference type="EMBL" id="MBA2115333.1"/>
    </source>
</evidence>